<dbReference type="CDD" id="cd06225">
    <property type="entry name" value="HAMP"/>
    <property type="match status" value="1"/>
</dbReference>
<comment type="similarity">
    <text evidence="3">Belongs to the methyl-accepting chemotaxis (MCP) protein family.</text>
</comment>
<feature type="domain" description="HAMP" evidence="8">
    <location>
        <begin position="218"/>
        <end position="270"/>
    </location>
</feature>
<evidence type="ECO:0000313" key="10">
    <source>
        <dbReference type="Proteomes" id="UP000199120"/>
    </source>
</evidence>
<gene>
    <name evidence="9" type="ORF">SAMN05192542_101274</name>
</gene>
<dbReference type="CDD" id="cd19411">
    <property type="entry name" value="MCP2201-like_sensor"/>
    <property type="match status" value="1"/>
</dbReference>
<dbReference type="GO" id="GO:0007165">
    <property type="term" value="P:signal transduction"/>
    <property type="evidence" value="ECO:0007669"/>
    <property type="project" value="UniProtKB-KW"/>
</dbReference>
<dbReference type="GO" id="GO:0004888">
    <property type="term" value="F:transmembrane signaling receptor activity"/>
    <property type="evidence" value="ECO:0007669"/>
    <property type="project" value="InterPro"/>
</dbReference>
<evidence type="ECO:0000256" key="4">
    <source>
        <dbReference type="PROSITE-ProRule" id="PRU00284"/>
    </source>
</evidence>
<organism evidence="9 10">
    <name type="scientific">Paraburkholderia caballeronis</name>
    <dbReference type="NCBI Taxonomy" id="416943"/>
    <lineage>
        <taxon>Bacteria</taxon>
        <taxon>Pseudomonadati</taxon>
        <taxon>Pseudomonadota</taxon>
        <taxon>Betaproteobacteria</taxon>
        <taxon>Burkholderiales</taxon>
        <taxon>Burkholderiaceae</taxon>
        <taxon>Paraburkholderia</taxon>
    </lineage>
</organism>
<dbReference type="SMART" id="SM00283">
    <property type="entry name" value="MA"/>
    <property type="match status" value="1"/>
</dbReference>
<feature type="domain" description="Methyl-accepting transducer" evidence="7">
    <location>
        <begin position="275"/>
        <end position="504"/>
    </location>
</feature>
<dbReference type="InterPro" id="IPR004089">
    <property type="entry name" value="MCPsignal_dom"/>
</dbReference>
<name>A0A1H7FCU3_9BURK</name>
<evidence type="ECO:0000256" key="3">
    <source>
        <dbReference type="ARBA" id="ARBA00029447"/>
    </source>
</evidence>
<dbReference type="EMBL" id="FOAJ01000001">
    <property type="protein sequence ID" value="SEK23799.1"/>
    <property type="molecule type" value="Genomic_DNA"/>
</dbReference>
<keyword evidence="2" id="KW-0488">Methylation</keyword>
<keyword evidence="6" id="KW-0812">Transmembrane</keyword>
<evidence type="ECO:0000259" key="8">
    <source>
        <dbReference type="PROSITE" id="PS50885"/>
    </source>
</evidence>
<dbReference type="InterPro" id="IPR024478">
    <property type="entry name" value="HlyB_4HB_MCP"/>
</dbReference>
<comment type="subcellular location">
    <subcellularLocation>
        <location evidence="1">Membrane</location>
    </subcellularLocation>
</comment>
<dbReference type="Gene3D" id="1.10.287.950">
    <property type="entry name" value="Methyl-accepting chemotaxis protein"/>
    <property type="match status" value="1"/>
</dbReference>
<dbReference type="Pfam" id="PF00015">
    <property type="entry name" value="MCPsignal"/>
    <property type="match status" value="1"/>
</dbReference>
<dbReference type="PROSITE" id="PS50111">
    <property type="entry name" value="CHEMOTAXIS_TRANSDUC_2"/>
    <property type="match status" value="1"/>
</dbReference>
<dbReference type="SUPFAM" id="SSF58104">
    <property type="entry name" value="Methyl-accepting chemotaxis protein (MCP) signaling domain"/>
    <property type="match status" value="1"/>
</dbReference>
<feature type="transmembrane region" description="Helical" evidence="6">
    <location>
        <begin position="194"/>
        <end position="216"/>
    </location>
</feature>
<proteinExistence type="inferred from homology"/>
<dbReference type="RefSeq" id="WP_090552558.1">
    <property type="nucleotide sequence ID" value="NZ_FNSR01000003.1"/>
</dbReference>
<feature type="compositionally biased region" description="Low complexity" evidence="5">
    <location>
        <begin position="573"/>
        <end position="583"/>
    </location>
</feature>
<dbReference type="InterPro" id="IPR047347">
    <property type="entry name" value="YvaQ-like_sensor"/>
</dbReference>
<accession>A0A1H7FCU3</accession>
<protein>
    <submittedName>
        <fullName evidence="9">Methyl-accepting chemotaxis protein</fullName>
    </submittedName>
</protein>
<dbReference type="OrthoDB" id="5441488at2"/>
<dbReference type="AlphaFoldDB" id="A0A1H7FCU3"/>
<dbReference type="STRING" id="416943.SAMN05445871_5989"/>
<dbReference type="GO" id="GO:0006935">
    <property type="term" value="P:chemotaxis"/>
    <property type="evidence" value="ECO:0007669"/>
    <property type="project" value="InterPro"/>
</dbReference>
<dbReference type="PANTHER" id="PTHR43531">
    <property type="entry name" value="PROTEIN ICFG"/>
    <property type="match status" value="1"/>
</dbReference>
<sequence length="589" mass="61773">MLNITRIKIGGRLAIGFGAVLVLLLALTAVGAVQVGRINKSLSTISELNGVKQRYAINFRGSVHNRAIALRDVVLEGSDSGLQAQEDLIRKLTDEYAQSARPLDQMFAAGTDVTADERADLARIKSVEARTLPLIAKVIALRQSGDLTEADRVLLGEARPAFNDWLDSINAMIDLEEKMSRDLSVEARSIASSFTTLMLALGVFAVLLGGFIAWTISRSVIRPITRASEIAHAVASGDLTVAIDSTSRDETGALLDALKTMRDSLSSVVTGVRAGTESVTTGASEIAAGNIDLSSRTEEQAASLEQTAASMAQLTETVKQNADNAREANKLAMNATREAGTGHDAVQTMVATIGKIRESSGKISEINGLIEGIAFQTNILALNAAVEAARAGEQGRGFAVVAGEVRSLAQRSSAAAGEIKTLIESSVRLVEEGSRQAEGAGATMGEVRQAIAQVSDLMGEIASASEEQSRGIEQVNQAIVQMDETTQQNAAQVEEAAAAAQSLQEQAAKLKDAVNVFRVSAFASAAAQSAARTTLPSRSEPRRLAAPKRTPVLRTTKPASAPPGVANAMPPKARAASSAGSGSDDWETF</sequence>
<dbReference type="PROSITE" id="PS50885">
    <property type="entry name" value="HAMP"/>
    <property type="match status" value="1"/>
</dbReference>
<evidence type="ECO:0000256" key="1">
    <source>
        <dbReference type="ARBA" id="ARBA00004370"/>
    </source>
</evidence>
<dbReference type="Pfam" id="PF00672">
    <property type="entry name" value="HAMP"/>
    <property type="match status" value="1"/>
</dbReference>
<dbReference type="PANTHER" id="PTHR43531:SF14">
    <property type="entry name" value="METHYL-ACCEPTING CHEMOTAXIS PROTEIN I-RELATED"/>
    <property type="match status" value="1"/>
</dbReference>
<dbReference type="InterPro" id="IPR051310">
    <property type="entry name" value="MCP_chemotaxis"/>
</dbReference>
<keyword evidence="6" id="KW-0472">Membrane</keyword>
<dbReference type="Gene3D" id="6.10.340.10">
    <property type="match status" value="1"/>
</dbReference>
<dbReference type="GO" id="GO:0005886">
    <property type="term" value="C:plasma membrane"/>
    <property type="evidence" value="ECO:0007669"/>
    <property type="project" value="TreeGrafter"/>
</dbReference>
<dbReference type="SMART" id="SM00304">
    <property type="entry name" value="HAMP"/>
    <property type="match status" value="1"/>
</dbReference>
<dbReference type="InterPro" id="IPR004090">
    <property type="entry name" value="Chemotax_Me-accpt_rcpt"/>
</dbReference>
<dbReference type="FunFam" id="1.10.287.950:FF:000001">
    <property type="entry name" value="Methyl-accepting chemotaxis sensory transducer"/>
    <property type="match status" value="1"/>
</dbReference>
<evidence type="ECO:0000259" key="7">
    <source>
        <dbReference type="PROSITE" id="PS50111"/>
    </source>
</evidence>
<dbReference type="PRINTS" id="PR00260">
    <property type="entry name" value="CHEMTRNSDUCR"/>
</dbReference>
<evidence type="ECO:0000313" key="9">
    <source>
        <dbReference type="EMBL" id="SEK23799.1"/>
    </source>
</evidence>
<reference evidence="10" key="1">
    <citation type="submission" date="2016-10" db="EMBL/GenBank/DDBJ databases">
        <authorList>
            <person name="Varghese N."/>
            <person name="Submissions S."/>
        </authorList>
    </citation>
    <scope>NUCLEOTIDE SEQUENCE [LARGE SCALE GENOMIC DNA]</scope>
    <source>
        <strain evidence="10">LMG 26416</strain>
    </source>
</reference>
<keyword evidence="6" id="KW-1133">Transmembrane helix</keyword>
<dbReference type="Proteomes" id="UP000199120">
    <property type="component" value="Unassembled WGS sequence"/>
</dbReference>
<dbReference type="CDD" id="cd11386">
    <property type="entry name" value="MCP_signal"/>
    <property type="match status" value="1"/>
</dbReference>
<keyword evidence="4" id="KW-0807">Transducer</keyword>
<keyword evidence="10" id="KW-1185">Reference proteome</keyword>
<dbReference type="Pfam" id="PF12729">
    <property type="entry name" value="4HB_MCP_1"/>
    <property type="match status" value="1"/>
</dbReference>
<evidence type="ECO:0000256" key="5">
    <source>
        <dbReference type="SAM" id="MobiDB-lite"/>
    </source>
</evidence>
<evidence type="ECO:0000256" key="2">
    <source>
        <dbReference type="ARBA" id="ARBA00022481"/>
    </source>
</evidence>
<dbReference type="InterPro" id="IPR003660">
    <property type="entry name" value="HAMP_dom"/>
</dbReference>
<feature type="region of interest" description="Disordered" evidence="5">
    <location>
        <begin position="528"/>
        <end position="589"/>
    </location>
</feature>
<evidence type="ECO:0000256" key="6">
    <source>
        <dbReference type="SAM" id="Phobius"/>
    </source>
</evidence>